<dbReference type="EMBL" id="BIFR01000002">
    <property type="protein sequence ID" value="GCE15571.1"/>
    <property type="molecule type" value="Genomic_DNA"/>
</dbReference>
<dbReference type="RefSeq" id="WP_126583014.1">
    <property type="nucleotide sequence ID" value="NZ_BIFR01000002.1"/>
</dbReference>
<sequence length="65" mass="7603">MQGTLLKRNSIILWSLKTYNPLRQFYCAALSDPQYAHLHFLRFRTPHETQQWLVSLPASSQDQVG</sequence>
<accession>A0A402A9E2</accession>
<evidence type="ECO:0000313" key="1">
    <source>
        <dbReference type="EMBL" id="GCE15571.1"/>
    </source>
</evidence>
<dbReference type="AlphaFoldDB" id="A0A402A9E2"/>
<name>A0A402A9E2_9CHLR</name>
<gene>
    <name evidence="1" type="ORF">KTT_54300</name>
</gene>
<organism evidence="1 2">
    <name type="scientific">Tengunoibacter tsumagoiensis</name>
    <dbReference type="NCBI Taxonomy" id="2014871"/>
    <lineage>
        <taxon>Bacteria</taxon>
        <taxon>Bacillati</taxon>
        <taxon>Chloroflexota</taxon>
        <taxon>Ktedonobacteria</taxon>
        <taxon>Ktedonobacterales</taxon>
        <taxon>Dictyobacteraceae</taxon>
        <taxon>Tengunoibacter</taxon>
    </lineage>
</organism>
<keyword evidence="2" id="KW-1185">Reference proteome</keyword>
<reference evidence="2" key="1">
    <citation type="submission" date="2018-12" db="EMBL/GenBank/DDBJ databases">
        <title>Tengunoibacter tsumagoiensis gen. nov., sp. nov., Dictyobacter kobayashii sp. nov., D. alpinus sp. nov., and D. joshuensis sp. nov. and description of Dictyobacteraceae fam. nov. within the order Ktedonobacterales isolated from Tengu-no-mugimeshi.</title>
        <authorList>
            <person name="Wang C.M."/>
            <person name="Zheng Y."/>
            <person name="Sakai Y."/>
            <person name="Toyoda A."/>
            <person name="Minakuchi Y."/>
            <person name="Abe K."/>
            <person name="Yokota A."/>
            <person name="Yabe S."/>
        </authorList>
    </citation>
    <scope>NUCLEOTIDE SEQUENCE [LARGE SCALE GENOMIC DNA]</scope>
    <source>
        <strain evidence="2">Uno3</strain>
    </source>
</reference>
<evidence type="ECO:0000313" key="2">
    <source>
        <dbReference type="Proteomes" id="UP000287352"/>
    </source>
</evidence>
<dbReference type="Proteomes" id="UP000287352">
    <property type="component" value="Unassembled WGS sequence"/>
</dbReference>
<proteinExistence type="predicted"/>
<protein>
    <submittedName>
        <fullName evidence="1">Uncharacterized protein</fullName>
    </submittedName>
</protein>
<comment type="caution">
    <text evidence="1">The sequence shown here is derived from an EMBL/GenBank/DDBJ whole genome shotgun (WGS) entry which is preliminary data.</text>
</comment>
<dbReference type="OrthoDB" id="163842at2"/>